<protein>
    <recommendedName>
        <fullName evidence="3">HEAT repeat protein</fullName>
    </recommendedName>
</protein>
<evidence type="ECO:0000313" key="1">
    <source>
        <dbReference type="EMBL" id="PXX56049.1"/>
    </source>
</evidence>
<comment type="caution">
    <text evidence="1">The sequence shown here is derived from an EMBL/GenBank/DDBJ whole genome shotgun (WGS) entry which is preliminary data.</text>
</comment>
<dbReference type="AlphaFoldDB" id="A0A2V3YCL2"/>
<reference evidence="1 2" key="1">
    <citation type="submission" date="2018-05" db="EMBL/GenBank/DDBJ databases">
        <title>Genomic Encyclopedia of Type Strains, Phase IV (KMG-IV): sequencing the most valuable type-strain genomes for metagenomic binning, comparative biology and taxonomic classification.</title>
        <authorList>
            <person name="Goeker M."/>
        </authorList>
    </citation>
    <scope>NUCLEOTIDE SEQUENCE [LARGE SCALE GENOMIC DNA]</scope>
    <source>
        <strain evidence="1 2">DSM 24995</strain>
    </source>
</reference>
<organism evidence="1 2">
    <name type="scientific">Hungatella effluvii</name>
    <dbReference type="NCBI Taxonomy" id="1096246"/>
    <lineage>
        <taxon>Bacteria</taxon>
        <taxon>Bacillati</taxon>
        <taxon>Bacillota</taxon>
        <taxon>Clostridia</taxon>
        <taxon>Lachnospirales</taxon>
        <taxon>Lachnospiraceae</taxon>
        <taxon>Hungatella</taxon>
    </lineage>
</organism>
<proteinExistence type="predicted"/>
<dbReference type="Proteomes" id="UP000248057">
    <property type="component" value="Unassembled WGS sequence"/>
</dbReference>
<dbReference type="EMBL" id="QJKD01000002">
    <property type="protein sequence ID" value="PXX56049.1"/>
    <property type="molecule type" value="Genomic_DNA"/>
</dbReference>
<sequence>MELQALYDLQERLEATAAAGVRLAGEDFRLKRAVDSIAPLADASPVIKKLYLMAAQTIAPDCKDRARTLLDTLALSEAILCTQAGCGVPGTLVPLELAMRPFSPCQPFRAVKPLLEALTGTGGGRYAVISEALQNTPELFDDYRVQAAMVPALSDRYNEIAALAEDWLSHQDESFLPLLKQGFAECSDGGRVRRLRVIEAISGEKENDFYISLLDWAKKDLREEAVSALRFDKRNSGLLLDLLKTEKGSSLEVARQVLVHMDTAESERYLETLLDSTPWEAMKYLNFSRSDHLSARLGALAHIFFDELDLSSENKTKEQKEKKEQKEHLELLLEALTGKADSSVLALYERAAAADWNKKSYYGRFPELLSRSIARSLDERLITCARTLAETHGKAWYPASLTADLLTMSAKTVYDQYRERFPKTSILGIGKEEKSRATTALMAVFGQINYVERSGRHEYFIPLREGGGRQCLIKLQRPLKENLDPRWFEFFTGSMVPVREGISCVAENGTPQKLDSDHLLAKMAAPEVRPLLGSHLYKKALIVSDNSVLYRPLIQCGWTDFKGLVARYVENNEDSGISFWRVRQLIDQLPMTEEEKRQEFREIDNFICTYPVKSAVRKNWDSSSMMRKMIDEAAGII</sequence>
<keyword evidence="2" id="KW-1185">Reference proteome</keyword>
<dbReference type="GeneID" id="86060312"/>
<gene>
    <name evidence="1" type="ORF">DFR60_102324</name>
</gene>
<evidence type="ECO:0008006" key="3">
    <source>
        <dbReference type="Google" id="ProtNLM"/>
    </source>
</evidence>
<evidence type="ECO:0000313" key="2">
    <source>
        <dbReference type="Proteomes" id="UP000248057"/>
    </source>
</evidence>
<accession>A0A2V3YCL2</accession>
<dbReference type="RefSeq" id="WP_110321901.1">
    <property type="nucleotide sequence ID" value="NZ_QJKD01000002.1"/>
</dbReference>
<name>A0A2V3YCL2_9FIRM</name>